<organism evidence="11 12">
    <name type="scientific">Nostoc piscinale CENA21</name>
    <dbReference type="NCBI Taxonomy" id="224013"/>
    <lineage>
        <taxon>Bacteria</taxon>
        <taxon>Bacillati</taxon>
        <taxon>Cyanobacteriota</taxon>
        <taxon>Cyanophyceae</taxon>
        <taxon>Nostocales</taxon>
        <taxon>Nostocaceae</taxon>
        <taxon>Nostoc</taxon>
    </lineage>
</organism>
<dbReference type="PATRIC" id="fig|224013.5.peg.228"/>
<reference evidence="11 12" key="2">
    <citation type="journal article" date="2016" name="Genome Announc.">
        <title>Draft Genome Sequence of the N2-Fixing Cyanobacterium Nostoc piscinale CENA21, Isolated from the Brazilian Amazon Floodplain.</title>
        <authorList>
            <person name="Leao T."/>
            <person name="Guimaraes P.I."/>
            <person name="de Melo A.G."/>
            <person name="Ramos R.T."/>
            <person name="Leao P.N."/>
            <person name="Silva A."/>
            <person name="Fiore M.F."/>
            <person name="Schneider M.P."/>
        </authorList>
    </citation>
    <scope>NUCLEOTIDE SEQUENCE [LARGE SCALE GENOMIC DNA]</scope>
    <source>
        <strain evidence="11 12">CENA21</strain>
    </source>
</reference>
<dbReference type="CDD" id="cd03251">
    <property type="entry name" value="ABCC_MsbA"/>
    <property type="match status" value="1"/>
</dbReference>
<evidence type="ECO:0000256" key="5">
    <source>
        <dbReference type="ARBA" id="ARBA00022840"/>
    </source>
</evidence>
<dbReference type="SUPFAM" id="SSF90123">
    <property type="entry name" value="ABC transporter transmembrane region"/>
    <property type="match status" value="1"/>
</dbReference>
<dbReference type="EMBL" id="CP012036">
    <property type="protein sequence ID" value="ALF51735.1"/>
    <property type="molecule type" value="Genomic_DNA"/>
</dbReference>
<keyword evidence="5 11" id="KW-0067">ATP-binding</keyword>
<dbReference type="PROSITE" id="PS50929">
    <property type="entry name" value="ABC_TM1F"/>
    <property type="match status" value="1"/>
</dbReference>
<dbReference type="PROSITE" id="PS50893">
    <property type="entry name" value="ABC_TRANSPORTER_2"/>
    <property type="match status" value="1"/>
</dbReference>
<dbReference type="Proteomes" id="UP000062645">
    <property type="component" value="Chromosome"/>
</dbReference>
<dbReference type="PANTHER" id="PTHR43394:SF1">
    <property type="entry name" value="ATP-BINDING CASSETTE SUB-FAMILY B MEMBER 10, MITOCHONDRIAL"/>
    <property type="match status" value="1"/>
</dbReference>
<evidence type="ECO:0000256" key="2">
    <source>
        <dbReference type="ARBA" id="ARBA00022448"/>
    </source>
</evidence>
<dbReference type="GO" id="GO:0016887">
    <property type="term" value="F:ATP hydrolysis activity"/>
    <property type="evidence" value="ECO:0007669"/>
    <property type="project" value="InterPro"/>
</dbReference>
<evidence type="ECO:0000256" key="3">
    <source>
        <dbReference type="ARBA" id="ARBA00022692"/>
    </source>
</evidence>
<gene>
    <name evidence="11" type="ORF">ACX27_00970</name>
</gene>
<keyword evidence="12" id="KW-1185">Reference proteome</keyword>
<dbReference type="SUPFAM" id="SSF52540">
    <property type="entry name" value="P-loop containing nucleoside triphosphate hydrolases"/>
    <property type="match status" value="1"/>
</dbReference>
<dbReference type="PROSITE" id="PS00211">
    <property type="entry name" value="ABC_TRANSPORTER_1"/>
    <property type="match status" value="1"/>
</dbReference>
<keyword evidence="6 8" id="KW-1133">Transmembrane helix</keyword>
<dbReference type="Pfam" id="PF00005">
    <property type="entry name" value="ABC_tran"/>
    <property type="match status" value="1"/>
</dbReference>
<dbReference type="InterPro" id="IPR011527">
    <property type="entry name" value="ABC1_TM_dom"/>
</dbReference>
<keyword evidence="7 8" id="KW-0472">Membrane</keyword>
<dbReference type="STRING" id="224013.ACX27_00970"/>
<evidence type="ECO:0000256" key="4">
    <source>
        <dbReference type="ARBA" id="ARBA00022741"/>
    </source>
</evidence>
<dbReference type="RefSeq" id="WP_062287215.1">
    <property type="nucleotide sequence ID" value="NZ_CP012036.1"/>
</dbReference>
<feature type="domain" description="ABC transmembrane type-1" evidence="10">
    <location>
        <begin position="37"/>
        <end position="340"/>
    </location>
</feature>
<proteinExistence type="predicted"/>
<evidence type="ECO:0000256" key="6">
    <source>
        <dbReference type="ARBA" id="ARBA00022989"/>
    </source>
</evidence>
<dbReference type="OrthoDB" id="501491at2"/>
<evidence type="ECO:0000313" key="11">
    <source>
        <dbReference type="EMBL" id="ALF51735.1"/>
    </source>
</evidence>
<keyword evidence="4" id="KW-0547">Nucleotide-binding</keyword>
<dbReference type="KEGG" id="npz:ACX27_00970"/>
<feature type="transmembrane region" description="Helical" evidence="8">
    <location>
        <begin position="194"/>
        <end position="214"/>
    </location>
</feature>
<protein>
    <submittedName>
        <fullName evidence="11">ABC transporter ATP-binding protein</fullName>
    </submittedName>
</protein>
<dbReference type="SMART" id="SM00382">
    <property type="entry name" value="AAA"/>
    <property type="match status" value="1"/>
</dbReference>
<dbReference type="InterPro" id="IPR039421">
    <property type="entry name" value="Type_1_exporter"/>
</dbReference>
<evidence type="ECO:0000256" key="1">
    <source>
        <dbReference type="ARBA" id="ARBA00004651"/>
    </source>
</evidence>
<dbReference type="NCBIfam" id="NF045513">
    <property type="entry name" value="HepA_fam_ABC"/>
    <property type="match status" value="1"/>
</dbReference>
<dbReference type="InterPro" id="IPR003439">
    <property type="entry name" value="ABC_transporter-like_ATP-bd"/>
</dbReference>
<feature type="transmembrane region" description="Helical" evidence="8">
    <location>
        <begin position="274"/>
        <end position="303"/>
    </location>
</feature>
<dbReference type="Pfam" id="PF00664">
    <property type="entry name" value="ABC_membrane"/>
    <property type="match status" value="1"/>
</dbReference>
<evidence type="ECO:0000259" key="10">
    <source>
        <dbReference type="PROSITE" id="PS50929"/>
    </source>
</evidence>
<keyword evidence="3 8" id="KW-0812">Transmembrane</keyword>
<dbReference type="Gene3D" id="3.40.50.300">
    <property type="entry name" value="P-loop containing nucleotide triphosphate hydrolases"/>
    <property type="match status" value="1"/>
</dbReference>
<feature type="transmembrane region" description="Helical" evidence="8">
    <location>
        <begin position="168"/>
        <end position="188"/>
    </location>
</feature>
<dbReference type="GO" id="GO:0015421">
    <property type="term" value="F:ABC-type oligopeptide transporter activity"/>
    <property type="evidence" value="ECO:0007669"/>
    <property type="project" value="TreeGrafter"/>
</dbReference>
<feature type="domain" description="ABC transporter" evidence="9">
    <location>
        <begin position="374"/>
        <end position="608"/>
    </location>
</feature>
<dbReference type="InterPro" id="IPR036640">
    <property type="entry name" value="ABC1_TM_sf"/>
</dbReference>
<reference evidence="12" key="1">
    <citation type="submission" date="2015-07" db="EMBL/GenBank/DDBJ databases">
        <title>Genome Of Nitrogen-Fixing Cyanobacterium Nostoc piscinale CENA21 From Solimoes/Amazon River Floodplain Sediments And Comparative Genomics To Uncover Biosynthetic Natural Products Potential.</title>
        <authorList>
            <person name="Leao T.F."/>
            <person name="Leao P.N."/>
            <person name="Guimaraes P.I."/>
            <person name="de Melo A.G.C."/>
            <person name="Ramos R.T.J."/>
            <person name="Silva A."/>
            <person name="Fiore M.F."/>
            <person name="Schneider M.P.C."/>
        </authorList>
    </citation>
    <scope>NUCLEOTIDE SEQUENCE [LARGE SCALE GENOMIC DNA]</scope>
    <source>
        <strain evidence="12">CENA21</strain>
    </source>
</reference>
<evidence type="ECO:0000259" key="9">
    <source>
        <dbReference type="PROSITE" id="PS50893"/>
    </source>
</evidence>
<dbReference type="GO" id="GO:0005886">
    <property type="term" value="C:plasma membrane"/>
    <property type="evidence" value="ECO:0007669"/>
    <property type="project" value="UniProtKB-SubCell"/>
</dbReference>
<dbReference type="PANTHER" id="PTHR43394">
    <property type="entry name" value="ATP-DEPENDENT PERMEASE MDL1, MITOCHONDRIAL"/>
    <property type="match status" value="1"/>
</dbReference>
<keyword evidence="2" id="KW-0813">Transport</keyword>
<evidence type="ECO:0000256" key="8">
    <source>
        <dbReference type="SAM" id="Phobius"/>
    </source>
</evidence>
<comment type="subcellular location">
    <subcellularLocation>
        <location evidence="1">Cell membrane</location>
        <topology evidence="1">Multi-pass membrane protein</topology>
    </subcellularLocation>
</comment>
<dbReference type="Gene3D" id="1.20.1560.10">
    <property type="entry name" value="ABC transporter type 1, transmembrane domain"/>
    <property type="match status" value="1"/>
</dbReference>
<evidence type="ECO:0000256" key="7">
    <source>
        <dbReference type="ARBA" id="ARBA00023136"/>
    </source>
</evidence>
<name>A0A0M4SHL3_9NOSO</name>
<dbReference type="FunFam" id="3.40.50.300:FF:000287">
    <property type="entry name" value="Multidrug ABC transporter ATP-binding protein"/>
    <property type="match status" value="1"/>
</dbReference>
<dbReference type="InterPro" id="IPR027417">
    <property type="entry name" value="P-loop_NTPase"/>
</dbReference>
<dbReference type="GO" id="GO:0005524">
    <property type="term" value="F:ATP binding"/>
    <property type="evidence" value="ECO:0007669"/>
    <property type="project" value="UniProtKB-KW"/>
</dbReference>
<feature type="transmembrane region" description="Helical" evidence="8">
    <location>
        <begin position="35"/>
        <end position="61"/>
    </location>
</feature>
<sequence length="616" mass="69069">MLVKLTKQLNNLFKATTFWQKNYLILREFKHFRKVAIFALVFSFLAATFEGFSIGFLLSFLQNLTDPNAKPIQTGVEWFDIWILAANSSAINRLYRISLLILLSTWFRAGFNYLAQVYTESTQLYLADRLRKQIFEQLQSLPLSYFAKTRSGELINTITTEIERIKQWFSGAAFLMTRTITATVYFISMFLLSWQLSIASLLLFTLAGVGLSTLNARARESSFSTSIANGHFTSTAIEFINGIRTVQAFGTQNFERQRFYHASDNVLKSSKKVILIWALVRPLAESIASTILIGMIIFAFTMFVVNGTLQVASLLTFFFVLFRVVPIVQDINGTRAHLSTLAGAADNIKDLVRTDDKTYLQNGKFQFTGLKHSIDVVSVDFGYDPNYLVLNNVTLSIEKGKTTALVGATGAGKSTLIDLIPRFYDPTEGHVMIDGIDIQKFDINSLRQKIAVVSQDTFIFNTSVWQNIAYGTTGATAADIREAARLANAIEFIEEMPEGFDTKLGDRGVRLSGGQRQRIAIARALLRDPEILILDEATSALDSVTERLIQESLEKLSVGRTVIAIAHRLSTIANADKVVVLEQGRIVEQGKYQELLELKGKLWEYHKTQYEMGQAG</sequence>
<dbReference type="AlphaFoldDB" id="A0A0M4SHL3"/>
<evidence type="ECO:0000313" key="12">
    <source>
        <dbReference type="Proteomes" id="UP000062645"/>
    </source>
</evidence>
<accession>A0A0M4SHL3</accession>
<dbReference type="InterPro" id="IPR017871">
    <property type="entry name" value="ABC_transporter-like_CS"/>
</dbReference>
<dbReference type="InterPro" id="IPR003593">
    <property type="entry name" value="AAA+_ATPase"/>
</dbReference>